<gene>
    <name evidence="1" type="ORF">T12_14760</name>
</gene>
<proteinExistence type="predicted"/>
<protein>
    <submittedName>
        <fullName evidence="1">Uncharacterized protein</fullName>
    </submittedName>
</protein>
<evidence type="ECO:0000313" key="1">
    <source>
        <dbReference type="EMBL" id="KRY08769.1"/>
    </source>
</evidence>
<accession>A0A0V0Z8I3</accession>
<evidence type="ECO:0000313" key="2">
    <source>
        <dbReference type="Proteomes" id="UP000054783"/>
    </source>
</evidence>
<dbReference type="Proteomes" id="UP000054783">
    <property type="component" value="Unassembled WGS sequence"/>
</dbReference>
<sequence>MELNHGMFILNSSLTAVDVTGTSTDSGANVTAHRNGARNQFEFFEQNTRPCPRGNLRGNENLHISLKANIVQ</sequence>
<dbReference type="AlphaFoldDB" id="A0A0V0Z8I3"/>
<name>A0A0V0Z8I3_9BILA</name>
<dbReference type="EMBL" id="JYDQ01000311">
    <property type="protein sequence ID" value="KRY08769.1"/>
    <property type="molecule type" value="Genomic_DNA"/>
</dbReference>
<reference evidence="1 2" key="1">
    <citation type="submission" date="2015-01" db="EMBL/GenBank/DDBJ databases">
        <title>Evolution of Trichinella species and genotypes.</title>
        <authorList>
            <person name="Korhonen P.K."/>
            <person name="Edoardo P."/>
            <person name="Giuseppe L.R."/>
            <person name="Gasser R.B."/>
        </authorList>
    </citation>
    <scope>NUCLEOTIDE SEQUENCE [LARGE SCALE GENOMIC DNA]</scope>
    <source>
        <strain evidence="1">ISS2496</strain>
    </source>
</reference>
<organism evidence="1 2">
    <name type="scientific">Trichinella patagoniensis</name>
    <dbReference type="NCBI Taxonomy" id="990121"/>
    <lineage>
        <taxon>Eukaryota</taxon>
        <taxon>Metazoa</taxon>
        <taxon>Ecdysozoa</taxon>
        <taxon>Nematoda</taxon>
        <taxon>Enoplea</taxon>
        <taxon>Dorylaimia</taxon>
        <taxon>Trichinellida</taxon>
        <taxon>Trichinellidae</taxon>
        <taxon>Trichinella</taxon>
    </lineage>
</organism>
<keyword evidence="2" id="KW-1185">Reference proteome</keyword>
<comment type="caution">
    <text evidence="1">The sequence shown here is derived from an EMBL/GenBank/DDBJ whole genome shotgun (WGS) entry which is preliminary data.</text>
</comment>